<sequence length="165" mass="18731">MWSQWQEERKGEGRRMAILRDRPYGQFNFLIDLGDGDTQGPQAGFQEVSGIGMEAVIIEYRNGNSKDNTVMKLTGLNRVSDVTLKRGIIGSLNLYTWLDQIRNGDQNAMRTVTIQLQSEDHSNVVQTWKLLRARIAKHTSGPLNAKGTDVAMEEMVLAYERLEME</sequence>
<dbReference type="InterPro" id="IPR011747">
    <property type="entry name" value="CHP02241"/>
</dbReference>
<dbReference type="GO" id="GO:0005198">
    <property type="term" value="F:structural molecule activity"/>
    <property type="evidence" value="ECO:0007669"/>
    <property type="project" value="InterPro"/>
</dbReference>
<name>A0A7S8IZB0_9BACT</name>
<dbReference type="PANTHER" id="PTHR38009:SF1">
    <property type="entry name" value="CONSERVED HYPOTHETICAL PHAGE TAIL PROTEIN"/>
    <property type="match status" value="1"/>
</dbReference>
<evidence type="ECO:0000313" key="2">
    <source>
        <dbReference type="Proteomes" id="UP000593737"/>
    </source>
</evidence>
<dbReference type="PANTHER" id="PTHR38009">
    <property type="entry name" value="CONSERVED HYPOTHETICAL PHAGE TAIL PROTEIN"/>
    <property type="match status" value="1"/>
</dbReference>
<gene>
    <name evidence="1" type="ORF">Nkreftii_001810</name>
</gene>
<dbReference type="EMBL" id="CP047423">
    <property type="protein sequence ID" value="QPD04036.1"/>
    <property type="molecule type" value="Genomic_DNA"/>
</dbReference>
<dbReference type="AlphaFoldDB" id="A0A7S8IZB0"/>
<dbReference type="KEGG" id="nkf:Nkreftii_001810"/>
<proteinExistence type="predicted"/>
<dbReference type="Proteomes" id="UP000593737">
    <property type="component" value="Chromosome"/>
</dbReference>
<protein>
    <submittedName>
        <fullName evidence="1">Phage tail protein</fullName>
    </submittedName>
</protein>
<dbReference type="Pfam" id="PF06841">
    <property type="entry name" value="Phage_T4_gp19"/>
    <property type="match status" value="1"/>
</dbReference>
<reference evidence="1 2" key="1">
    <citation type="journal article" date="2020" name="ISME J.">
        <title>Enrichment and physiological characterization of a novel comammox Nitrospira indicates ammonium inhibition of complete nitrification.</title>
        <authorList>
            <person name="Sakoula D."/>
            <person name="Koch H."/>
            <person name="Frank J."/>
            <person name="Jetten M.S.M."/>
            <person name="van Kessel M.A.H.J."/>
            <person name="Lucker S."/>
        </authorList>
    </citation>
    <scope>NUCLEOTIDE SEQUENCE [LARGE SCALE GENOMIC DNA]</scope>
    <source>
        <strain evidence="1">Comreactor17</strain>
    </source>
</reference>
<dbReference type="InterPro" id="IPR010667">
    <property type="entry name" value="Phage_T4_Gp19"/>
</dbReference>
<organism evidence="1 2">
    <name type="scientific">Candidatus Nitrospira kreftii</name>
    <dbReference type="NCBI Taxonomy" id="2652173"/>
    <lineage>
        <taxon>Bacteria</taxon>
        <taxon>Pseudomonadati</taxon>
        <taxon>Nitrospirota</taxon>
        <taxon>Nitrospiria</taxon>
        <taxon>Nitrospirales</taxon>
        <taxon>Nitrospiraceae</taxon>
        <taxon>Nitrospira</taxon>
    </lineage>
</organism>
<dbReference type="NCBIfam" id="TIGR02241">
    <property type="entry name" value="conserved hypothetical phage tail region protein"/>
    <property type="match status" value="1"/>
</dbReference>
<accession>A0A7S8IZB0</accession>
<evidence type="ECO:0000313" key="1">
    <source>
        <dbReference type="EMBL" id="QPD04036.1"/>
    </source>
</evidence>